<dbReference type="GO" id="GO:0005737">
    <property type="term" value="C:cytoplasm"/>
    <property type="evidence" value="ECO:0007669"/>
    <property type="project" value="UniProtKB-SubCell"/>
</dbReference>
<evidence type="ECO:0000256" key="3">
    <source>
        <dbReference type="ARBA" id="ARBA00022490"/>
    </source>
</evidence>
<dbReference type="SUPFAM" id="SSF75217">
    <property type="entry name" value="alpha/beta knot"/>
    <property type="match status" value="1"/>
</dbReference>
<dbReference type="Pfam" id="PF20260">
    <property type="entry name" value="PUA_4"/>
    <property type="match status" value="1"/>
</dbReference>
<evidence type="ECO:0000256" key="10">
    <source>
        <dbReference type="PIRNR" id="PIRNR015601"/>
    </source>
</evidence>
<evidence type="ECO:0000256" key="2">
    <source>
        <dbReference type="ARBA" id="ARBA00005528"/>
    </source>
</evidence>
<dbReference type="InterPro" id="IPR006700">
    <property type="entry name" value="RsmE"/>
</dbReference>
<dbReference type="InterPro" id="IPR029028">
    <property type="entry name" value="Alpha/beta_knot_MTases"/>
</dbReference>
<dbReference type="GO" id="GO:0070042">
    <property type="term" value="F:rRNA (uridine-N3-)-methyltransferase activity"/>
    <property type="evidence" value="ECO:0007669"/>
    <property type="project" value="TreeGrafter"/>
</dbReference>
<dbReference type="CDD" id="cd18084">
    <property type="entry name" value="RsmE-like"/>
    <property type="match status" value="1"/>
</dbReference>
<dbReference type="Pfam" id="PF04452">
    <property type="entry name" value="Methyltrans_RNA"/>
    <property type="match status" value="1"/>
</dbReference>
<keyword evidence="4 10" id="KW-0698">rRNA processing</keyword>
<dbReference type="PANTHER" id="PTHR30027:SF3">
    <property type="entry name" value="16S RRNA (URACIL(1498)-N(3))-METHYLTRANSFERASE"/>
    <property type="match status" value="1"/>
</dbReference>
<evidence type="ECO:0000259" key="12">
    <source>
        <dbReference type="Pfam" id="PF20260"/>
    </source>
</evidence>
<dbReference type="InterPro" id="IPR046886">
    <property type="entry name" value="RsmE_MTase_dom"/>
</dbReference>
<dbReference type="PANTHER" id="PTHR30027">
    <property type="entry name" value="RIBOSOMAL RNA SMALL SUBUNIT METHYLTRANSFERASE E"/>
    <property type="match status" value="1"/>
</dbReference>
<keyword evidence="6 10" id="KW-0808">Transferase</keyword>
<dbReference type="AlphaFoldDB" id="A0A5C6AQV0"/>
<evidence type="ECO:0000256" key="9">
    <source>
        <dbReference type="ARBA" id="ARBA00047944"/>
    </source>
</evidence>
<comment type="function">
    <text evidence="8 10">Specifically methylates the N3 position of the uracil ring of uridine 1498 (m3U1498) in 16S rRNA. Acts on the fully assembled 30S ribosomal subunit.</text>
</comment>
<comment type="caution">
    <text evidence="13">The sequence shown here is derived from an EMBL/GenBank/DDBJ whole genome shotgun (WGS) entry which is preliminary data.</text>
</comment>
<keyword evidence="14" id="KW-1185">Reference proteome</keyword>
<name>A0A5C6AQV0_9BACT</name>
<comment type="subcellular location">
    <subcellularLocation>
        <location evidence="1 10">Cytoplasm</location>
    </subcellularLocation>
</comment>
<dbReference type="SUPFAM" id="SSF88697">
    <property type="entry name" value="PUA domain-like"/>
    <property type="match status" value="1"/>
</dbReference>
<sequence length="237" mass="25016">MSRRYFCPHPIEFTAESPCVVSLEGPESHHLSTVMRVGAGDRLTLFDGSGAEFDAEVLEIQRRGPARLLVRTRDEVSREPPVTLTLGVALPKGDRQKVLVDMLTQIGVAKLVPLVTEHSVAAPKASGIDKLRRAVIEASKQCGRNRLMTIDEPAPLAKFFGAVQADCKVIAHPGDEEPSRAPASGSVAIAIGPEGGFSDEEVAAATAAGWGTLRLGKSILRIETAAIAAAAAYAVST</sequence>
<evidence type="ECO:0000256" key="5">
    <source>
        <dbReference type="ARBA" id="ARBA00022603"/>
    </source>
</evidence>
<dbReference type="Proteomes" id="UP000317421">
    <property type="component" value="Unassembled WGS sequence"/>
</dbReference>
<gene>
    <name evidence="13" type="primary">rsmE</name>
    <name evidence="13" type="ORF">Pla108_15160</name>
</gene>
<keyword evidence="3 10" id="KW-0963">Cytoplasm</keyword>
<dbReference type="PIRSF" id="PIRSF015601">
    <property type="entry name" value="MTase_slr0722"/>
    <property type="match status" value="1"/>
</dbReference>
<dbReference type="InterPro" id="IPR029026">
    <property type="entry name" value="tRNA_m1G_MTases_N"/>
</dbReference>
<accession>A0A5C6AQV0</accession>
<protein>
    <recommendedName>
        <fullName evidence="10">Ribosomal RNA small subunit methyltransferase E</fullName>
        <ecNumber evidence="10">2.1.1.193</ecNumber>
    </recommendedName>
</protein>
<evidence type="ECO:0000313" key="14">
    <source>
        <dbReference type="Proteomes" id="UP000317421"/>
    </source>
</evidence>
<dbReference type="EMBL" id="SJPR01000001">
    <property type="protein sequence ID" value="TWU00564.1"/>
    <property type="molecule type" value="Genomic_DNA"/>
</dbReference>
<dbReference type="EC" id="2.1.1.193" evidence="10"/>
<keyword evidence="5 10" id="KW-0489">Methyltransferase</keyword>
<feature type="domain" description="Ribosomal RNA small subunit methyltransferase E methyltransferase" evidence="11">
    <location>
        <begin position="79"/>
        <end position="232"/>
    </location>
</feature>
<evidence type="ECO:0000259" key="11">
    <source>
        <dbReference type="Pfam" id="PF04452"/>
    </source>
</evidence>
<comment type="catalytic activity">
    <reaction evidence="9 10">
        <text>uridine(1498) in 16S rRNA + S-adenosyl-L-methionine = N(3)-methyluridine(1498) in 16S rRNA + S-adenosyl-L-homocysteine + H(+)</text>
        <dbReference type="Rhea" id="RHEA:42920"/>
        <dbReference type="Rhea" id="RHEA-COMP:10283"/>
        <dbReference type="Rhea" id="RHEA-COMP:10284"/>
        <dbReference type="ChEBI" id="CHEBI:15378"/>
        <dbReference type="ChEBI" id="CHEBI:57856"/>
        <dbReference type="ChEBI" id="CHEBI:59789"/>
        <dbReference type="ChEBI" id="CHEBI:65315"/>
        <dbReference type="ChEBI" id="CHEBI:74502"/>
        <dbReference type="EC" id="2.1.1.193"/>
    </reaction>
</comment>
<evidence type="ECO:0000256" key="4">
    <source>
        <dbReference type="ARBA" id="ARBA00022552"/>
    </source>
</evidence>
<evidence type="ECO:0000313" key="13">
    <source>
        <dbReference type="EMBL" id="TWU00564.1"/>
    </source>
</evidence>
<comment type="similarity">
    <text evidence="2 10">Belongs to the RNA methyltransferase RsmE family.</text>
</comment>
<feature type="domain" description="Ribosomal RNA small subunit methyltransferase E PUA-like" evidence="12">
    <location>
        <begin position="23"/>
        <end position="63"/>
    </location>
</feature>
<keyword evidence="7 10" id="KW-0949">S-adenosyl-L-methionine</keyword>
<dbReference type="NCBIfam" id="TIGR00046">
    <property type="entry name" value="RsmE family RNA methyltransferase"/>
    <property type="match status" value="1"/>
</dbReference>
<dbReference type="GO" id="GO:0070475">
    <property type="term" value="P:rRNA base methylation"/>
    <property type="evidence" value="ECO:0007669"/>
    <property type="project" value="TreeGrafter"/>
</dbReference>
<dbReference type="Gene3D" id="3.40.1280.10">
    <property type="match status" value="1"/>
</dbReference>
<evidence type="ECO:0000256" key="7">
    <source>
        <dbReference type="ARBA" id="ARBA00022691"/>
    </source>
</evidence>
<dbReference type="InterPro" id="IPR046887">
    <property type="entry name" value="RsmE_PUA-like"/>
</dbReference>
<evidence type="ECO:0000256" key="6">
    <source>
        <dbReference type="ARBA" id="ARBA00022679"/>
    </source>
</evidence>
<reference evidence="13 14" key="1">
    <citation type="submission" date="2019-02" db="EMBL/GenBank/DDBJ databases">
        <title>Deep-cultivation of Planctomycetes and their phenomic and genomic characterization uncovers novel biology.</title>
        <authorList>
            <person name="Wiegand S."/>
            <person name="Jogler M."/>
            <person name="Boedeker C."/>
            <person name="Pinto D."/>
            <person name="Vollmers J."/>
            <person name="Rivas-Marin E."/>
            <person name="Kohn T."/>
            <person name="Peeters S.H."/>
            <person name="Heuer A."/>
            <person name="Rast P."/>
            <person name="Oberbeckmann S."/>
            <person name="Bunk B."/>
            <person name="Jeske O."/>
            <person name="Meyerdierks A."/>
            <person name="Storesund J.E."/>
            <person name="Kallscheuer N."/>
            <person name="Luecker S."/>
            <person name="Lage O.M."/>
            <person name="Pohl T."/>
            <person name="Merkel B.J."/>
            <person name="Hornburger P."/>
            <person name="Mueller R.-W."/>
            <person name="Bruemmer F."/>
            <person name="Labrenz M."/>
            <person name="Spormann A.M."/>
            <person name="Op Den Camp H."/>
            <person name="Overmann J."/>
            <person name="Amann R."/>
            <person name="Jetten M.S.M."/>
            <person name="Mascher T."/>
            <person name="Medema M.H."/>
            <person name="Devos D.P."/>
            <person name="Kaster A.-K."/>
            <person name="Ovreas L."/>
            <person name="Rohde M."/>
            <person name="Galperin M.Y."/>
            <person name="Jogler C."/>
        </authorList>
    </citation>
    <scope>NUCLEOTIDE SEQUENCE [LARGE SCALE GENOMIC DNA]</scope>
    <source>
        <strain evidence="13 14">Pla108</strain>
    </source>
</reference>
<evidence type="ECO:0000256" key="8">
    <source>
        <dbReference type="ARBA" id="ARBA00025699"/>
    </source>
</evidence>
<organism evidence="13 14">
    <name type="scientific">Botrimarina colliarenosi</name>
    <dbReference type="NCBI Taxonomy" id="2528001"/>
    <lineage>
        <taxon>Bacteria</taxon>
        <taxon>Pseudomonadati</taxon>
        <taxon>Planctomycetota</taxon>
        <taxon>Planctomycetia</taxon>
        <taxon>Pirellulales</taxon>
        <taxon>Lacipirellulaceae</taxon>
        <taxon>Botrimarina</taxon>
    </lineage>
</organism>
<proteinExistence type="inferred from homology"/>
<dbReference type="InterPro" id="IPR015947">
    <property type="entry name" value="PUA-like_sf"/>
</dbReference>
<evidence type="ECO:0000256" key="1">
    <source>
        <dbReference type="ARBA" id="ARBA00004496"/>
    </source>
</evidence>